<sequence>MASPFGNAILNRNNGVSLNLYSVAMIVKLVVMRRFIGNVRIKKKFYTLLIKKPYQLMIGFFYEYNLKCLMLLN</sequence>
<keyword evidence="1" id="KW-0472">Membrane</keyword>
<keyword evidence="1" id="KW-0812">Transmembrane</keyword>
<organism evidence="2 3">
    <name type="scientific">Tenacibaculum phage Gundel_1</name>
    <dbReference type="NCBI Taxonomy" id="2745672"/>
    <lineage>
        <taxon>Viruses</taxon>
        <taxon>Duplodnaviria</taxon>
        <taxon>Heunggongvirae</taxon>
        <taxon>Uroviricota</taxon>
        <taxon>Caudoviricetes</taxon>
        <taxon>Pachyviridae</taxon>
        <taxon>Gundelvirus</taxon>
        <taxon>Gundelvirus Gundel</taxon>
    </lineage>
</organism>
<gene>
    <name evidence="2" type="ORF">Gundel1_56</name>
</gene>
<evidence type="ECO:0000313" key="3">
    <source>
        <dbReference type="Proteomes" id="UP000693868"/>
    </source>
</evidence>
<keyword evidence="3" id="KW-1185">Reference proteome</keyword>
<evidence type="ECO:0000313" key="2">
    <source>
        <dbReference type="EMBL" id="QQV91490.1"/>
    </source>
</evidence>
<dbReference type="Proteomes" id="UP000693868">
    <property type="component" value="Segment"/>
</dbReference>
<accession>A0A8E4ZMV6</accession>
<evidence type="ECO:0000256" key="1">
    <source>
        <dbReference type="SAM" id="Phobius"/>
    </source>
</evidence>
<name>A0A8E4ZMV6_9CAUD</name>
<feature type="transmembrane region" description="Helical" evidence="1">
    <location>
        <begin position="20"/>
        <end position="36"/>
    </location>
</feature>
<protein>
    <submittedName>
        <fullName evidence="2">Uncharacterized protein</fullName>
    </submittedName>
</protein>
<keyword evidence="1" id="KW-1133">Transmembrane helix</keyword>
<reference evidence="2" key="1">
    <citation type="submission" date="2020-07" db="EMBL/GenBank/DDBJ databases">
        <title>Highly diverse flavobacterial phages as mortality factor during North Sea spring blooms.</title>
        <authorList>
            <person name="Bartlau N."/>
            <person name="Wichels A."/>
            <person name="Krohne G."/>
            <person name="Adriaenssens E.M."/>
            <person name="Heins A."/>
            <person name="Fuchs B.M."/>
            <person name="Amann R."/>
            <person name="Moraru C."/>
        </authorList>
    </citation>
    <scope>NUCLEOTIDE SEQUENCE</scope>
</reference>
<proteinExistence type="predicted"/>
<dbReference type="EMBL" id="MT732474">
    <property type="protein sequence ID" value="QQV91490.1"/>
    <property type="molecule type" value="Genomic_DNA"/>
</dbReference>